<evidence type="ECO:0000256" key="1">
    <source>
        <dbReference type="ARBA" id="ARBA00004334"/>
    </source>
</evidence>
<keyword evidence="5" id="KW-0793">Thylakoid</keyword>
<dbReference type="InterPro" id="IPR054099">
    <property type="entry name" value="PSII_PsbQ_pln"/>
</dbReference>
<dbReference type="AlphaFoldDB" id="A0AAN8VZ45"/>
<evidence type="ECO:0000313" key="9">
    <source>
        <dbReference type="Proteomes" id="UP001370490"/>
    </source>
</evidence>
<organism evidence="8 9">
    <name type="scientific">Dillenia turbinata</name>
    <dbReference type="NCBI Taxonomy" id="194707"/>
    <lineage>
        <taxon>Eukaryota</taxon>
        <taxon>Viridiplantae</taxon>
        <taxon>Streptophyta</taxon>
        <taxon>Embryophyta</taxon>
        <taxon>Tracheophyta</taxon>
        <taxon>Spermatophyta</taxon>
        <taxon>Magnoliopsida</taxon>
        <taxon>eudicotyledons</taxon>
        <taxon>Gunneridae</taxon>
        <taxon>Pentapetalae</taxon>
        <taxon>Dilleniales</taxon>
        <taxon>Dilleniaceae</taxon>
        <taxon>Dillenia</taxon>
    </lineage>
</organism>
<dbReference type="FunFam" id="1.20.120.290:FF:000004">
    <property type="entry name" value="Oxygen-evolving enhancer protein 3"/>
    <property type="match status" value="1"/>
</dbReference>
<dbReference type="InterPro" id="IPR023222">
    <property type="entry name" value="PsbQ-like_dom_sf"/>
</dbReference>
<evidence type="ECO:0000313" key="8">
    <source>
        <dbReference type="EMBL" id="KAK6940354.1"/>
    </source>
</evidence>
<dbReference type="GO" id="GO:0019898">
    <property type="term" value="C:extrinsic component of membrane"/>
    <property type="evidence" value="ECO:0007669"/>
    <property type="project" value="InterPro"/>
</dbReference>
<accession>A0AAN8VZ45</accession>
<evidence type="ECO:0000256" key="4">
    <source>
        <dbReference type="ARBA" id="ARBA00022946"/>
    </source>
</evidence>
<dbReference type="EMBL" id="JBAMMX010000005">
    <property type="protein sequence ID" value="KAK6940354.1"/>
    <property type="molecule type" value="Genomic_DNA"/>
</dbReference>
<keyword evidence="3" id="KW-0934">Plastid</keyword>
<gene>
    <name evidence="8" type="ORF">RJ641_029885</name>
</gene>
<evidence type="ECO:0000256" key="3">
    <source>
        <dbReference type="ARBA" id="ARBA00022640"/>
    </source>
</evidence>
<proteinExistence type="inferred from homology"/>
<keyword evidence="4" id="KW-0809">Transit peptide</keyword>
<dbReference type="Proteomes" id="UP001370490">
    <property type="component" value="Unassembled WGS sequence"/>
</dbReference>
<dbReference type="SUPFAM" id="SSF101112">
    <property type="entry name" value="Oxygen-evolving enhancer protein 3"/>
    <property type="match status" value="1"/>
</dbReference>
<dbReference type="GO" id="GO:0009654">
    <property type="term" value="C:photosystem II oxygen evolving complex"/>
    <property type="evidence" value="ECO:0007669"/>
    <property type="project" value="InterPro"/>
</dbReference>
<protein>
    <submittedName>
        <fullName evidence="8">Oxygen-evolving enhancer protein 3</fullName>
    </submittedName>
</protein>
<evidence type="ECO:0000256" key="6">
    <source>
        <dbReference type="ARBA" id="ARBA00023136"/>
    </source>
</evidence>
<dbReference type="GO" id="GO:0009535">
    <property type="term" value="C:chloroplast thylakoid membrane"/>
    <property type="evidence" value="ECO:0007669"/>
    <property type="project" value="UniProtKB-SubCell"/>
</dbReference>
<dbReference type="Gene3D" id="1.20.120.290">
    <property type="entry name" value="Oxygen-evolving enhancer protein 3 (PsbQ), four-helix up-down bundle"/>
    <property type="match status" value="1"/>
</dbReference>
<reference evidence="8 9" key="1">
    <citation type="submission" date="2023-12" db="EMBL/GenBank/DDBJ databases">
        <title>A high-quality genome assembly for Dillenia turbinata (Dilleniales).</title>
        <authorList>
            <person name="Chanderbali A."/>
        </authorList>
    </citation>
    <scope>NUCLEOTIDE SEQUENCE [LARGE SCALE GENOMIC DNA]</scope>
    <source>
        <strain evidence="8">LSX21</strain>
        <tissue evidence="8">Leaf</tissue>
    </source>
</reference>
<sequence>MLICHTSEETLRLRRLLGSPSHVSPVMSSNLKPSLEFSITSQKVVHFDVSRRIGTIATLGTVLLSAADAIFSTEIAHAFGFRMTEPEQTLEEAQHAISGHVRDLLQVKSFIESESWKEAQKALRRSSALLKQDLYTIIQGKPGNERPRLRELYSYLFNNVTRLDYAARDKDAELIQECYKNIVVALDDILARI</sequence>
<dbReference type="PANTHER" id="PTHR33399:SF6">
    <property type="entry name" value="PSBQ-LIKE PROTEIN 3, CHLOROPLASTIC"/>
    <property type="match status" value="1"/>
</dbReference>
<dbReference type="Pfam" id="PF05757">
    <property type="entry name" value="PsbQ"/>
    <property type="match status" value="1"/>
</dbReference>
<name>A0AAN8VZ45_9MAGN</name>
<keyword evidence="2" id="KW-0150">Chloroplast</keyword>
<evidence type="ECO:0000256" key="7">
    <source>
        <dbReference type="ARBA" id="ARBA00035649"/>
    </source>
</evidence>
<dbReference type="GO" id="GO:0005509">
    <property type="term" value="F:calcium ion binding"/>
    <property type="evidence" value="ECO:0007669"/>
    <property type="project" value="InterPro"/>
</dbReference>
<keyword evidence="9" id="KW-1185">Reference proteome</keyword>
<dbReference type="InterPro" id="IPR008797">
    <property type="entry name" value="PSII_PsbQ"/>
</dbReference>
<evidence type="ECO:0000256" key="2">
    <source>
        <dbReference type="ARBA" id="ARBA00022528"/>
    </source>
</evidence>
<dbReference type="GO" id="GO:0009767">
    <property type="term" value="P:photosynthetic electron transport chain"/>
    <property type="evidence" value="ECO:0007669"/>
    <property type="project" value="TreeGrafter"/>
</dbReference>
<comment type="caution">
    <text evidence="8">The sequence shown here is derived from an EMBL/GenBank/DDBJ whole genome shotgun (WGS) entry which is preliminary data.</text>
</comment>
<keyword evidence="6" id="KW-0472">Membrane</keyword>
<dbReference type="PANTHER" id="PTHR33399">
    <property type="entry name" value="OXYGEN-EVOLVING ENHANCER PROTEIN 3-1, CHLOROPLASTIC"/>
    <property type="match status" value="1"/>
</dbReference>
<evidence type="ECO:0000256" key="5">
    <source>
        <dbReference type="ARBA" id="ARBA00023078"/>
    </source>
</evidence>
<comment type="similarity">
    <text evidence="7">Belongs to the PsbQ family.</text>
</comment>
<comment type="subcellular location">
    <subcellularLocation>
        <location evidence="1">Plastid</location>
        <location evidence="1">Chloroplast thylakoid membrane</location>
    </subcellularLocation>
</comment>